<evidence type="ECO:0000256" key="2">
    <source>
        <dbReference type="SAM" id="MobiDB-lite"/>
    </source>
</evidence>
<evidence type="ECO:0000256" key="1">
    <source>
        <dbReference type="SAM" id="Coils"/>
    </source>
</evidence>
<feature type="coiled-coil region" evidence="1">
    <location>
        <begin position="1906"/>
        <end position="1996"/>
    </location>
</feature>
<dbReference type="Proteomes" id="UP000324800">
    <property type="component" value="Unassembled WGS sequence"/>
</dbReference>
<gene>
    <name evidence="3" type="ORF">EZS28_014310</name>
</gene>
<feature type="compositionally biased region" description="Polar residues" evidence="2">
    <location>
        <begin position="187"/>
        <end position="200"/>
    </location>
</feature>
<dbReference type="PANTHER" id="PTHR34491">
    <property type="entry name" value="A-TYPE INCLUSION PROTEIN, PUTATIVE-RELATED"/>
    <property type="match status" value="1"/>
</dbReference>
<feature type="compositionally biased region" description="Low complexity" evidence="2">
    <location>
        <begin position="1784"/>
        <end position="1803"/>
    </location>
</feature>
<feature type="region of interest" description="Disordered" evidence="2">
    <location>
        <begin position="113"/>
        <end position="133"/>
    </location>
</feature>
<feature type="compositionally biased region" description="Basic and acidic residues" evidence="2">
    <location>
        <begin position="117"/>
        <end position="128"/>
    </location>
</feature>
<dbReference type="PANTHER" id="PTHR34491:SF156">
    <property type="entry name" value="KINESIN MOTOR DOMAIN-CONTAINING PROTEIN"/>
    <property type="match status" value="1"/>
</dbReference>
<sequence>MVLIGLEEKLLSRQQDADADFVRHIRQTFERRFDAPGVFCSTHTTNFSINSATDHFLNNGSGYGLNTIGKIENVGSGGSEQKMDRSSRFPQVILQFHKNPVSQARQLMKRLLKRRGERGDTTKQRETYRLSQVTVNGSLPQHFSPFRNSLSILHSSRALHGQGFGTRSTAQAAAQAAVAAKTKETQGSKSLYDQQSQGNVSSDAQAAAENEAESAALSVALYDLNAAQHSQVQHLLRSGSVANPKTAAILSTIGVLISQIQLSGGKLEKGTISHSISPVPMNASLQNASKGGNQQHSGADGNESQQEQSLNADNVNENNAAINILTKKMDNSIVKEYDNKLQVNNFNEDEETIFQSVRYYLNRYFPAPQTPPFLSIESALSYNRYFPHQVPSCYEIDSYFGQIRDKPEIKSLVNSVEVDAEPAFGGSGLPMRIGRGILGTSGIGQTGVIIEGQNVKQSNPIYKQDEYGRFHDQIGYMRGSSIQWDPRVSEFVGLGGGGVFIRKEEDNNVCMATGTHSFPILAAIRHADEYGMGQLEFGGISIVFSQRSSSAQSIQSMLQQQALRNPSLPIKETKTGGKQAQKAKDEKKEKIIKDLQAEEASNISDFLADFVPSPWYGPYGRFIGGPYSISSSDSLIPYSNISVGFTAQHILHKPLYSSLHLSPVTQQALIYSVDQPQTANQSSLSYILSSSTPFPPALALLPSFVSSSSHMPKRCALGVPDIVIATPVKSYSDINILKRINERLERFTGSRGHTRDAERKRATQMMMRVEGSSDRRNDEDKEDEPQMDEQKSNKDQNDSEKSSQKQAESKPVLIPTIQKSLLSSAFKKLFSIRIQRTETEKKAKQVDENAVGVGPSAITIPGGGIMRREPEIDDYYEDDYDFEEEQDQLNLDNTKQMQIYNVQNQKQSFNILNLKANIIKMRSRRSSGIFYFEEEQDEKEKKRLEKIRIEIKARELMSLPKRHLGQRRSDVPQNELIFHPLMGDAWVDCANLTKCTNSKLNEERNKETSTTILPQTLMESPLILDCPFDVINIASSDIIPQKTEQSDSQNTDYIQKTSSYFNSVNLVDRDNIGCQRIGGWGGGSNNQASLIATPIPRLTSLPGFVRCTLRGQNRGGLDGGVGIISLETLSDQDTNIQDADGNVIKQVIGIEQLGSRATKSGSILSVGSSTHKLAALERFFTIISSDQRKLAQQEILRLDMMMNDVQSESNERKISANASDSLFSLTALPNVSSLSSSFILTTLENMHVAIQCLIDIICLHQLRILYCCRVLGISGIRTAEEFACAQKVYNETILVPLAIKWFADQAAYVVALQRRNLLDDLEQDALIQGPIQPGEKSVSPFEKQEQIQKHVTKVDLGVILPLKLANGNEMRLSQSQDHRPDGISDRVWRMMQIVAIKREMDKMLLADIISFVSLSRAALISPPLSTQLMQRERQIRGGIEGALLLDSDFEALSANTFWENRETVSLAELRRAGAVCFASGVRLAITGTANGVRGQNGLNMSRDDCGAAERGALADVLSRIITSRMRNVSTTLDEAHVIITKNEFATAVDEMLQGLGWLISERTRQGFITTLLIGETLSERLIDQQRLGKQLAKEHTIAQQLMRRQVQTEVAEGAYSLVFEIERLRTMVTKMTQQLKQQDEVVRLEVGFEYDDIVGRLKEELISADGKFWTNKVAMENGALLAIHQSTMQHMEALVLGSPPKMASISPDIKDKVKMNVWDTPQQAQSAVVQQTGDKTNEELLQLQNNISNFEGVHKDETPLKLRNPIAKPGDKTRPTVLFPRQGSKTPQPGQSQQSQINSSRQPSPLPTITLKKKIDPISSQLNSLKMKDTNLIVNDLQTKVFSAKMQDEELERQVQIIGGERSSNDADNTRKLLGKFFGLHRQLEFEREQHFDDVQEKDAKVRVLLSQHKRASSQLQESMARLELMQHTLDEENRAKMELMQWKTSKQRVLKALEDELDRYKRYVGVDVSKLYNILEAKEAELRQAEASETDAQRKAEEREDSFKKAMIILRRSSQEEKRLKELAFRQLSATRKFLEVSGNTDGAIGGSGSVNLFGVGAAIDEDDQLVDAVANVHQMTMMNIQFGYERPASSSSSMMQPRITPTLDGAGVGQKRLWSASSQPSIKIPTSSNRPQSSTMQGEFKQTAIPGQPEVHPTQITVTRARPDSTGRMMNVSMQPAGGAAAEARLREESNDWKKRYTESSEALVTARKENEELHRLLEMALEEQRRAQFNKNEQPQVHVPNNLFHINAALTELEKIDEKVEKQKSKEMSSGLLTQQEIIRPVTAPMAENRSRVRASSANIIKPNQQSPTSKPTSTIQTTSIIQTTSQQVQPIKVQKRALTPTQSNIIMLGARPGVFPAIIGGRSGGILTPQKLTLQPRPSSTPMNAIRNQKKK</sequence>
<feature type="compositionally biased region" description="Basic and acidic residues" evidence="2">
    <location>
        <begin position="748"/>
        <end position="761"/>
    </location>
</feature>
<evidence type="ECO:0000313" key="4">
    <source>
        <dbReference type="Proteomes" id="UP000324800"/>
    </source>
</evidence>
<feature type="region of interest" description="Disordered" evidence="2">
    <location>
        <begin position="748"/>
        <end position="812"/>
    </location>
</feature>
<feature type="region of interest" description="Disordered" evidence="2">
    <location>
        <begin position="565"/>
        <end position="586"/>
    </location>
</feature>
<feature type="compositionally biased region" description="Polar residues" evidence="2">
    <location>
        <begin position="283"/>
        <end position="309"/>
    </location>
</feature>
<feature type="region of interest" description="Disordered" evidence="2">
    <location>
        <begin position="1752"/>
        <end position="1808"/>
    </location>
</feature>
<feature type="region of interest" description="Disordered" evidence="2">
    <location>
        <begin position="273"/>
        <end position="309"/>
    </location>
</feature>
<keyword evidence="1" id="KW-0175">Coiled coil</keyword>
<feature type="compositionally biased region" description="Basic and acidic residues" evidence="2">
    <location>
        <begin position="788"/>
        <end position="803"/>
    </location>
</feature>
<evidence type="ECO:0000313" key="3">
    <source>
        <dbReference type="EMBL" id="KAA6390163.1"/>
    </source>
</evidence>
<feature type="region of interest" description="Disordered" evidence="2">
    <location>
        <begin position="2374"/>
        <end position="2396"/>
    </location>
</feature>
<dbReference type="EMBL" id="SNRW01003318">
    <property type="protein sequence ID" value="KAA6390163.1"/>
    <property type="molecule type" value="Genomic_DNA"/>
</dbReference>
<reference evidence="3 4" key="1">
    <citation type="submission" date="2019-03" db="EMBL/GenBank/DDBJ databases">
        <title>Single cell metagenomics reveals metabolic interactions within the superorganism composed of flagellate Streblomastix strix and complex community of Bacteroidetes bacteria on its surface.</title>
        <authorList>
            <person name="Treitli S.C."/>
            <person name="Kolisko M."/>
            <person name="Husnik F."/>
            <person name="Keeling P."/>
            <person name="Hampl V."/>
        </authorList>
    </citation>
    <scope>NUCLEOTIDE SEQUENCE [LARGE SCALE GENOMIC DNA]</scope>
    <source>
        <strain evidence="3">ST1C</strain>
    </source>
</reference>
<name>A0A5J4W6M9_9EUKA</name>
<organism evidence="3 4">
    <name type="scientific">Streblomastix strix</name>
    <dbReference type="NCBI Taxonomy" id="222440"/>
    <lineage>
        <taxon>Eukaryota</taxon>
        <taxon>Metamonada</taxon>
        <taxon>Preaxostyla</taxon>
        <taxon>Oxymonadida</taxon>
        <taxon>Streblomastigidae</taxon>
        <taxon>Streblomastix</taxon>
    </lineage>
</organism>
<accession>A0A5J4W6M9</accession>
<comment type="caution">
    <text evidence="3">The sequence shown here is derived from an EMBL/GenBank/DDBJ whole genome shotgun (WGS) entry which is preliminary data.</text>
</comment>
<proteinExistence type="predicted"/>
<feature type="region of interest" description="Disordered" evidence="2">
    <location>
        <begin position="183"/>
        <end position="207"/>
    </location>
</feature>
<feature type="coiled-coil region" evidence="1">
    <location>
        <begin position="2206"/>
        <end position="2269"/>
    </location>
</feature>
<protein>
    <submittedName>
        <fullName evidence="3">Uncharacterized protein</fullName>
    </submittedName>
</protein>